<organism evidence="2">
    <name type="scientific">Cellulosimicrobium sp. ES-005</name>
    <dbReference type="NCBI Taxonomy" id="3163031"/>
    <lineage>
        <taxon>Bacteria</taxon>
        <taxon>Bacillati</taxon>
        <taxon>Actinomycetota</taxon>
        <taxon>Actinomycetes</taxon>
        <taxon>Micrococcales</taxon>
        <taxon>Promicromonosporaceae</taxon>
        <taxon>Cellulosimicrobium</taxon>
    </lineage>
</organism>
<feature type="transmembrane region" description="Helical" evidence="1">
    <location>
        <begin position="155"/>
        <end position="178"/>
    </location>
</feature>
<keyword evidence="1" id="KW-0472">Membrane</keyword>
<name>A0AAU8G3V4_9MICO</name>
<proteinExistence type="predicted"/>
<reference evidence="2" key="1">
    <citation type="submission" date="2024-06" db="EMBL/GenBank/DDBJ databases">
        <title>Complete genome sequence of the cellulolytic actinobacterium, Cellulosimicrobium ES-005.</title>
        <authorList>
            <person name="Matthews C.T."/>
            <person name="Underwood K.D."/>
            <person name="Ghanchi K.M."/>
            <person name="Fields S.D."/>
            <person name="Gardner S.G."/>
        </authorList>
    </citation>
    <scope>NUCLEOTIDE SEQUENCE</scope>
    <source>
        <strain evidence="2">ES-005</strain>
    </source>
</reference>
<evidence type="ECO:0000256" key="1">
    <source>
        <dbReference type="SAM" id="Phobius"/>
    </source>
</evidence>
<feature type="transmembrane region" description="Helical" evidence="1">
    <location>
        <begin position="96"/>
        <end position="118"/>
    </location>
</feature>
<feature type="transmembrane region" description="Helical" evidence="1">
    <location>
        <begin position="64"/>
        <end position="84"/>
    </location>
</feature>
<feature type="transmembrane region" description="Helical" evidence="1">
    <location>
        <begin position="209"/>
        <end position="227"/>
    </location>
</feature>
<feature type="transmembrane region" description="Helical" evidence="1">
    <location>
        <begin position="23"/>
        <end position="44"/>
    </location>
</feature>
<keyword evidence="1" id="KW-1133">Transmembrane helix</keyword>
<gene>
    <name evidence="2" type="ORF">ABRQ22_03720</name>
</gene>
<dbReference type="EMBL" id="CP159290">
    <property type="protein sequence ID" value="XCH30806.1"/>
    <property type="molecule type" value="Genomic_DNA"/>
</dbReference>
<accession>A0AAU8G3V4</accession>
<feature type="transmembrane region" description="Helical" evidence="1">
    <location>
        <begin position="185"/>
        <end position="203"/>
    </location>
</feature>
<evidence type="ECO:0008006" key="3">
    <source>
        <dbReference type="Google" id="ProtNLM"/>
    </source>
</evidence>
<evidence type="ECO:0000313" key="2">
    <source>
        <dbReference type="EMBL" id="XCH30806.1"/>
    </source>
</evidence>
<sequence>MSSTTTTAPGTTTPSASTRTRRLTAAALVAAGAGFVLFPVLRPWPDEARPTAGLAAAFASDRWVVAHLCGILAIGLLAPALLGLRSALAPGAPRRTTALLASATGLAWAGGFLAALFFGAEMFGIQAVARAATATSDPAASGFLAVVTDLRTGPLAVTLFGAGLLLLAAGGALTAVALRRVARWWLTLPFALGLVLLLPQFWGGPGLRVAHGVLLGAGCALLAIVALREPRP</sequence>
<dbReference type="AlphaFoldDB" id="A0AAU8G3V4"/>
<keyword evidence="1" id="KW-0812">Transmembrane</keyword>
<protein>
    <recommendedName>
        <fullName evidence="3">DUF4386 family protein</fullName>
    </recommendedName>
</protein>
<dbReference type="RefSeq" id="WP_353708630.1">
    <property type="nucleotide sequence ID" value="NZ_CP159290.1"/>
</dbReference>